<keyword evidence="3" id="KW-1185">Reference proteome</keyword>
<sequence>MHIMEEETSTTPDTTANEQASEPIQTAEVTTDVDNQDTNKDTNKDDAESKAPAAKDDDKAKDVSKVTTDDSNDKDETNDNDADSDDDGLTDSELEALDSKVRSKLSKKNREAANLRERVKSETARADRAEVALALGLNADEASFLTGNTREELEEQGEKLLVMLGTKTRVTPTGLPKENGKVTQGNDHEPSLDEIGSRMFKR</sequence>
<feature type="compositionally biased region" description="Acidic residues" evidence="1">
    <location>
        <begin position="70"/>
        <end position="96"/>
    </location>
</feature>
<dbReference type="GeneID" id="80018859"/>
<dbReference type="KEGG" id="vg:80018859"/>
<name>A0A649VP83_9CAUD</name>
<dbReference type="Proteomes" id="UP000427166">
    <property type="component" value="Segment"/>
</dbReference>
<protein>
    <submittedName>
        <fullName evidence="2">Scaffolding protein</fullName>
    </submittedName>
</protein>
<gene>
    <name evidence="2" type="primary">5</name>
    <name evidence="2" type="ORF">SEA_EMIROSE_5</name>
</gene>
<feature type="region of interest" description="Disordered" evidence="1">
    <location>
        <begin position="166"/>
        <end position="202"/>
    </location>
</feature>
<accession>A0A649VP83</accession>
<feature type="compositionally biased region" description="Basic and acidic residues" evidence="1">
    <location>
        <begin position="108"/>
        <end position="125"/>
    </location>
</feature>
<feature type="compositionally biased region" description="Basic and acidic residues" evidence="1">
    <location>
        <begin position="37"/>
        <end position="68"/>
    </location>
</feature>
<proteinExistence type="predicted"/>
<feature type="region of interest" description="Disordered" evidence="1">
    <location>
        <begin position="1"/>
        <end position="125"/>
    </location>
</feature>
<dbReference type="RefSeq" id="YP_010754272.1">
    <property type="nucleotide sequence ID" value="NC_073458.1"/>
</dbReference>
<reference evidence="2 3" key="1">
    <citation type="submission" date="2019-10" db="EMBL/GenBank/DDBJ databases">
        <authorList>
            <person name="Davis E.R."/>
            <person name="Mohamed A."/>
            <person name="Ilzat A."/>
            <person name="Sivanathan V."/>
            <person name="Garlena R.A."/>
            <person name="Russell D.A."/>
            <person name="Pope W.H."/>
            <person name="Jacobs-Sera D."/>
            <person name="Hatfull G.F."/>
        </authorList>
    </citation>
    <scope>NUCLEOTIDE SEQUENCE [LARGE SCALE GENOMIC DNA]</scope>
</reference>
<evidence type="ECO:0000313" key="2">
    <source>
        <dbReference type="EMBL" id="QGJ94138.1"/>
    </source>
</evidence>
<evidence type="ECO:0000313" key="3">
    <source>
        <dbReference type="Proteomes" id="UP000427166"/>
    </source>
</evidence>
<feature type="compositionally biased region" description="Polar residues" evidence="1">
    <location>
        <begin position="9"/>
        <end position="28"/>
    </location>
</feature>
<evidence type="ECO:0000256" key="1">
    <source>
        <dbReference type="SAM" id="MobiDB-lite"/>
    </source>
</evidence>
<organism evidence="2 3">
    <name type="scientific">Corynebacterium phage EmiRose</name>
    <dbReference type="NCBI Taxonomy" id="2565372"/>
    <lineage>
        <taxon>Viruses</taxon>
        <taxon>Duplodnaviria</taxon>
        <taxon>Heunggongvirae</taxon>
        <taxon>Uroviricota</taxon>
        <taxon>Caudoviricetes</taxon>
        <taxon>Emirosevirus</taxon>
        <taxon>Emirosevirus emirose</taxon>
    </lineage>
</organism>
<dbReference type="EMBL" id="MN586033">
    <property type="protein sequence ID" value="QGJ94138.1"/>
    <property type="molecule type" value="Genomic_DNA"/>
</dbReference>